<sequence>MHAQMVRQIVPRELWNSRNVKEKTAQELFTEKHEKTLNTCKTQLIEMGKTCSSLVAAVVFASSFSIPGEKDPSTGNPLYFNRIPFKIFSHAYVIGFACAATSLVLFLSLIITPYKERNFRRAIPMKYFFACLSFAMALLAFLISFTCNIFLEIYGGQRTEMKDLIPLLLELTVFPAVSFLLLLYSGAKFGPSFSRLWT</sequence>
<name>A0AAQ3QS93_9LILI</name>
<evidence type="ECO:0000313" key="4">
    <source>
        <dbReference type="Proteomes" id="UP001327560"/>
    </source>
</evidence>
<feature type="domain" description="PGG" evidence="2">
    <location>
        <begin position="51"/>
        <end position="148"/>
    </location>
</feature>
<evidence type="ECO:0000259" key="2">
    <source>
        <dbReference type="Pfam" id="PF13962"/>
    </source>
</evidence>
<dbReference type="GO" id="GO:0016020">
    <property type="term" value="C:membrane"/>
    <property type="evidence" value="ECO:0007669"/>
    <property type="project" value="TreeGrafter"/>
</dbReference>
<gene>
    <name evidence="3" type="ORF">Cni_G28345</name>
</gene>
<accession>A0AAQ3QS93</accession>
<dbReference type="PANTHER" id="PTHR24177:SF463">
    <property type="entry name" value="OS09G0331600 PROTEIN"/>
    <property type="match status" value="1"/>
</dbReference>
<keyword evidence="4" id="KW-1185">Reference proteome</keyword>
<keyword evidence="1" id="KW-0472">Membrane</keyword>
<dbReference type="InterPro" id="IPR026961">
    <property type="entry name" value="PGG_dom"/>
</dbReference>
<organism evidence="3 4">
    <name type="scientific">Canna indica</name>
    <name type="common">Indian-shot</name>
    <dbReference type="NCBI Taxonomy" id="4628"/>
    <lineage>
        <taxon>Eukaryota</taxon>
        <taxon>Viridiplantae</taxon>
        <taxon>Streptophyta</taxon>
        <taxon>Embryophyta</taxon>
        <taxon>Tracheophyta</taxon>
        <taxon>Spermatophyta</taxon>
        <taxon>Magnoliopsida</taxon>
        <taxon>Liliopsida</taxon>
        <taxon>Zingiberales</taxon>
        <taxon>Cannaceae</taxon>
        <taxon>Canna</taxon>
    </lineage>
</organism>
<keyword evidence="1" id="KW-1133">Transmembrane helix</keyword>
<evidence type="ECO:0000313" key="3">
    <source>
        <dbReference type="EMBL" id="WOL19543.1"/>
    </source>
</evidence>
<dbReference type="PANTHER" id="PTHR24177">
    <property type="entry name" value="CASKIN"/>
    <property type="match status" value="1"/>
</dbReference>
<reference evidence="3 4" key="1">
    <citation type="submission" date="2023-10" db="EMBL/GenBank/DDBJ databases">
        <title>Chromosome-scale genome assembly provides insights into flower coloration mechanisms of Canna indica.</title>
        <authorList>
            <person name="Li C."/>
        </authorList>
    </citation>
    <scope>NUCLEOTIDE SEQUENCE [LARGE SCALE GENOMIC DNA]</scope>
    <source>
        <tissue evidence="3">Flower</tissue>
    </source>
</reference>
<dbReference type="EMBL" id="CP136898">
    <property type="protein sequence ID" value="WOL19543.1"/>
    <property type="molecule type" value="Genomic_DNA"/>
</dbReference>
<dbReference type="Pfam" id="PF13962">
    <property type="entry name" value="PGG"/>
    <property type="match status" value="1"/>
</dbReference>
<evidence type="ECO:0000256" key="1">
    <source>
        <dbReference type="SAM" id="Phobius"/>
    </source>
</evidence>
<protein>
    <recommendedName>
        <fullName evidence="2">PGG domain-containing protein</fullName>
    </recommendedName>
</protein>
<feature type="transmembrane region" description="Helical" evidence="1">
    <location>
        <begin position="127"/>
        <end position="151"/>
    </location>
</feature>
<feature type="transmembrane region" description="Helical" evidence="1">
    <location>
        <begin position="163"/>
        <end position="184"/>
    </location>
</feature>
<keyword evidence="1" id="KW-0812">Transmembrane</keyword>
<dbReference type="AlphaFoldDB" id="A0AAQ3QS93"/>
<dbReference type="Proteomes" id="UP001327560">
    <property type="component" value="Chromosome 9"/>
</dbReference>
<feature type="transmembrane region" description="Helical" evidence="1">
    <location>
        <begin position="87"/>
        <end position="107"/>
    </location>
</feature>
<proteinExistence type="predicted"/>